<feature type="transmembrane region" description="Helical" evidence="1">
    <location>
        <begin position="180"/>
        <end position="203"/>
    </location>
</feature>
<evidence type="ECO:0000313" key="3">
    <source>
        <dbReference type="EMBL" id="MDQ2066186.1"/>
    </source>
</evidence>
<accession>A0ABU0VWP1</accession>
<feature type="transmembrane region" description="Helical" evidence="1">
    <location>
        <begin position="242"/>
        <end position="258"/>
    </location>
</feature>
<dbReference type="PANTHER" id="PTHR22911">
    <property type="entry name" value="ACYL-MALONYL CONDENSING ENZYME-RELATED"/>
    <property type="match status" value="1"/>
</dbReference>
<protein>
    <submittedName>
        <fullName evidence="3">DMT family transporter</fullName>
    </submittedName>
</protein>
<feature type="transmembrane region" description="Helical" evidence="1">
    <location>
        <begin position="127"/>
        <end position="145"/>
    </location>
</feature>
<evidence type="ECO:0000313" key="4">
    <source>
        <dbReference type="Proteomes" id="UP001239680"/>
    </source>
</evidence>
<evidence type="ECO:0000256" key="1">
    <source>
        <dbReference type="SAM" id="Phobius"/>
    </source>
</evidence>
<keyword evidence="1" id="KW-1133">Transmembrane helix</keyword>
<organism evidence="3 4">
    <name type="scientific">Pseudogemmobacter lacusdianii</name>
    <dbReference type="NCBI Taxonomy" id="3069608"/>
    <lineage>
        <taxon>Bacteria</taxon>
        <taxon>Pseudomonadati</taxon>
        <taxon>Pseudomonadota</taxon>
        <taxon>Alphaproteobacteria</taxon>
        <taxon>Rhodobacterales</taxon>
        <taxon>Paracoccaceae</taxon>
        <taxon>Pseudogemmobacter</taxon>
    </lineage>
</organism>
<keyword evidence="4" id="KW-1185">Reference proteome</keyword>
<feature type="transmembrane region" description="Helical" evidence="1">
    <location>
        <begin position="102"/>
        <end position="120"/>
    </location>
</feature>
<dbReference type="InterPro" id="IPR037185">
    <property type="entry name" value="EmrE-like"/>
</dbReference>
<dbReference type="Pfam" id="PF00892">
    <property type="entry name" value="EamA"/>
    <property type="match status" value="1"/>
</dbReference>
<dbReference type="SUPFAM" id="SSF103481">
    <property type="entry name" value="Multidrug resistance efflux transporter EmrE"/>
    <property type="match status" value="2"/>
</dbReference>
<feature type="transmembrane region" description="Helical" evidence="1">
    <location>
        <begin position="36"/>
        <end position="57"/>
    </location>
</feature>
<feature type="domain" description="EamA" evidence="2">
    <location>
        <begin position="8"/>
        <end position="141"/>
    </location>
</feature>
<name>A0ABU0VWP1_9RHOB</name>
<sequence length="297" mass="31235">MALSENLRGILAMSLSMAAFTINDTLMKSVTSAMPLFQAIALRGGFAILGLIVIARANGAFRQSLSRKDTVLTGLRSLAEVFATYFFLTALMHMPLANLSAIMQVLPLAVTLGAAVVFGDRIGWRRMLAILVGLVGVLIIIRPGTDNFDRYALFGLASVASVVVRDLAARRISAEVSSSLVALAAAVAVTVMGGVVTLGQGWVPVTGSGMAHVLGASAFLIVGTICSVTAMRHGDIGIVSPFRYTALLWAIVLGYLIFGSLPDGWTLIGATIVVAAGLFTLLRERRLRAAAMASKRV</sequence>
<feature type="transmembrane region" description="Helical" evidence="1">
    <location>
        <begin position="264"/>
        <end position="282"/>
    </location>
</feature>
<dbReference type="Gene3D" id="1.10.3730.20">
    <property type="match status" value="1"/>
</dbReference>
<dbReference type="InterPro" id="IPR000620">
    <property type="entry name" value="EamA_dom"/>
</dbReference>
<reference evidence="3 4" key="1">
    <citation type="submission" date="2023-08" db="EMBL/GenBank/DDBJ databases">
        <title>Characterization of two Paracoccaceae strains isolated from Phycosphere and proposal of Xinfangfangia lacusdiani sp. nov.</title>
        <authorList>
            <person name="Deng Y."/>
            <person name="Zhang Y.Q."/>
        </authorList>
    </citation>
    <scope>NUCLEOTIDE SEQUENCE [LARGE SCALE GENOMIC DNA]</scope>
    <source>
        <strain evidence="3 4">CPCC 101601</strain>
    </source>
</reference>
<keyword evidence="1" id="KW-0472">Membrane</keyword>
<gene>
    <name evidence="3" type="ORF">Q9295_07370</name>
</gene>
<comment type="caution">
    <text evidence="3">The sequence shown here is derived from an EMBL/GenBank/DDBJ whole genome shotgun (WGS) entry which is preliminary data.</text>
</comment>
<feature type="transmembrane region" description="Helical" evidence="1">
    <location>
        <begin position="78"/>
        <end position="96"/>
    </location>
</feature>
<dbReference type="PANTHER" id="PTHR22911:SF135">
    <property type="entry name" value="BLR4310 PROTEIN"/>
    <property type="match status" value="1"/>
</dbReference>
<dbReference type="RefSeq" id="WP_306679889.1">
    <property type="nucleotide sequence ID" value="NZ_JAVDBT010000006.1"/>
</dbReference>
<evidence type="ECO:0000259" key="2">
    <source>
        <dbReference type="Pfam" id="PF00892"/>
    </source>
</evidence>
<feature type="transmembrane region" description="Helical" evidence="1">
    <location>
        <begin position="151"/>
        <end position="168"/>
    </location>
</feature>
<dbReference type="EMBL" id="JAVDBT010000006">
    <property type="protein sequence ID" value="MDQ2066186.1"/>
    <property type="molecule type" value="Genomic_DNA"/>
</dbReference>
<dbReference type="Proteomes" id="UP001239680">
    <property type="component" value="Unassembled WGS sequence"/>
</dbReference>
<keyword evidence="1" id="KW-0812">Transmembrane</keyword>
<feature type="transmembrane region" description="Helical" evidence="1">
    <location>
        <begin position="209"/>
        <end position="230"/>
    </location>
</feature>
<proteinExistence type="predicted"/>